<evidence type="ECO:0000256" key="3">
    <source>
        <dbReference type="ARBA" id="ARBA00022553"/>
    </source>
</evidence>
<keyword evidence="2" id="KW-1003">Cell membrane</keyword>
<dbReference type="PANTHER" id="PTHR45621">
    <property type="entry name" value="OS01G0588500 PROTEIN-RELATED"/>
    <property type="match status" value="1"/>
</dbReference>
<dbReference type="PROSITE" id="PS50011">
    <property type="entry name" value="PROTEIN_KINASE_DOM"/>
    <property type="match status" value="1"/>
</dbReference>
<evidence type="ECO:0000256" key="5">
    <source>
        <dbReference type="ARBA" id="ARBA00023136"/>
    </source>
</evidence>
<evidence type="ECO:0000259" key="9">
    <source>
        <dbReference type="PROSITE" id="PS50011"/>
    </source>
</evidence>
<dbReference type="GO" id="GO:0005886">
    <property type="term" value="C:plasma membrane"/>
    <property type="evidence" value="ECO:0007669"/>
    <property type="project" value="UniProtKB-SubCell"/>
</dbReference>
<evidence type="ECO:0000256" key="4">
    <source>
        <dbReference type="ARBA" id="ARBA00022821"/>
    </source>
</evidence>
<dbReference type="SUPFAM" id="SSF56112">
    <property type="entry name" value="Protein kinase-like (PK-like)"/>
    <property type="match status" value="1"/>
</dbReference>
<dbReference type="CDD" id="cd14066">
    <property type="entry name" value="STKc_IRAK"/>
    <property type="match status" value="1"/>
</dbReference>
<accession>A0A6N2M0E4</accession>
<dbReference type="Gene3D" id="3.30.200.20">
    <property type="entry name" value="Phosphorylase Kinase, domain 1"/>
    <property type="match status" value="2"/>
</dbReference>
<dbReference type="Gene3D" id="1.10.510.10">
    <property type="entry name" value="Transferase(Phosphotransferase) domain 1"/>
    <property type="match status" value="1"/>
</dbReference>
<name>A0A6N2M0E4_SALVM</name>
<evidence type="ECO:0000256" key="6">
    <source>
        <dbReference type="ARBA" id="ARBA00047899"/>
    </source>
</evidence>
<evidence type="ECO:0000256" key="7">
    <source>
        <dbReference type="ARBA" id="ARBA00048679"/>
    </source>
</evidence>
<reference evidence="10" key="1">
    <citation type="submission" date="2019-03" db="EMBL/GenBank/DDBJ databases">
        <authorList>
            <person name="Mank J."/>
            <person name="Almeida P."/>
        </authorList>
    </citation>
    <scope>NUCLEOTIDE SEQUENCE</scope>
    <source>
        <strain evidence="10">78183</strain>
    </source>
</reference>
<dbReference type="InterPro" id="IPR050823">
    <property type="entry name" value="Plant_Ser_Thr_Prot_Kinase"/>
</dbReference>
<dbReference type="GO" id="GO:0005524">
    <property type="term" value="F:ATP binding"/>
    <property type="evidence" value="ECO:0007669"/>
    <property type="project" value="InterPro"/>
</dbReference>
<dbReference type="AlphaFoldDB" id="A0A6N2M0E4"/>
<organism evidence="10">
    <name type="scientific">Salix viminalis</name>
    <name type="common">Common osier</name>
    <name type="synonym">Basket willow</name>
    <dbReference type="NCBI Taxonomy" id="40686"/>
    <lineage>
        <taxon>Eukaryota</taxon>
        <taxon>Viridiplantae</taxon>
        <taxon>Streptophyta</taxon>
        <taxon>Embryophyta</taxon>
        <taxon>Tracheophyta</taxon>
        <taxon>Spermatophyta</taxon>
        <taxon>Magnoliopsida</taxon>
        <taxon>eudicotyledons</taxon>
        <taxon>Gunneridae</taxon>
        <taxon>Pentapetalae</taxon>
        <taxon>rosids</taxon>
        <taxon>fabids</taxon>
        <taxon>Malpighiales</taxon>
        <taxon>Salicaceae</taxon>
        <taxon>Saliceae</taxon>
        <taxon>Salix</taxon>
    </lineage>
</organism>
<dbReference type="GO" id="GO:0006952">
    <property type="term" value="P:defense response"/>
    <property type="evidence" value="ECO:0007669"/>
    <property type="project" value="UniProtKB-KW"/>
</dbReference>
<sequence>MKCVHFRSREKNEEPKTVTKSVSVHSTSSTSMTMSTDRALRKSGSEFNSQNVSDFSTESSTKNSFASLGQRQSNLKAFTFSELKTATKNFSRSVMIGEGGFGGVYRGVTRSTDDPRIVEHPNLVKLVGYCAEDDERGIQRLLVYEYMPNRSVQDHLSNKLQQVLPWATRVKIAQDAAQGLAYLHEGMDFQIIFRDFKSSNILLDDQWNAKLSDFGLARLGPSDGLSHVSTAVVGTIGYAAPEYIQTGRLTSKSDVWSFGVFLYELITGRRPLDRNRPKNEQKLLEWVRPHLSDIRKFRLIMDPGLEGKYNIKAAQKLAAVANRCLVRQAKTRPRMSEILEMINKIVDTTDNGSPLPHVKSLAPKDAPEKPGRERIKRWFLDSVVGDQKGWWSAWRTWRPKLTRTRWKQKKMEK</sequence>
<evidence type="ECO:0000313" key="10">
    <source>
        <dbReference type="EMBL" id="VFU47207.1"/>
    </source>
</evidence>
<keyword evidence="4" id="KW-0611">Plant defense</keyword>
<comment type="subcellular location">
    <subcellularLocation>
        <location evidence="1">Cell membrane</location>
    </subcellularLocation>
</comment>
<evidence type="ECO:0000256" key="2">
    <source>
        <dbReference type="ARBA" id="ARBA00022475"/>
    </source>
</evidence>
<dbReference type="InterPro" id="IPR011009">
    <property type="entry name" value="Kinase-like_dom_sf"/>
</dbReference>
<feature type="compositionally biased region" description="Basic and acidic residues" evidence="8">
    <location>
        <begin position="7"/>
        <end position="17"/>
    </location>
</feature>
<dbReference type="GO" id="GO:0004674">
    <property type="term" value="F:protein serine/threonine kinase activity"/>
    <property type="evidence" value="ECO:0007669"/>
    <property type="project" value="UniProtKB-EC"/>
</dbReference>
<evidence type="ECO:0000256" key="1">
    <source>
        <dbReference type="ARBA" id="ARBA00004236"/>
    </source>
</evidence>
<feature type="compositionally biased region" description="Polar residues" evidence="8">
    <location>
        <begin position="45"/>
        <end position="61"/>
    </location>
</feature>
<feature type="domain" description="Protein kinase" evidence="9">
    <location>
        <begin position="57"/>
        <end position="346"/>
    </location>
</feature>
<feature type="region of interest" description="Disordered" evidence="8">
    <location>
        <begin position="1"/>
        <end position="61"/>
    </location>
</feature>
<evidence type="ECO:0000256" key="8">
    <source>
        <dbReference type="SAM" id="MobiDB-lite"/>
    </source>
</evidence>
<dbReference type="InterPro" id="IPR000719">
    <property type="entry name" value="Prot_kinase_dom"/>
</dbReference>
<dbReference type="Pfam" id="PF00069">
    <property type="entry name" value="Pkinase"/>
    <property type="match status" value="1"/>
</dbReference>
<protein>
    <recommendedName>
        <fullName evidence="9">Protein kinase domain-containing protein</fullName>
    </recommendedName>
</protein>
<dbReference type="EMBL" id="CAADRP010001663">
    <property type="protein sequence ID" value="VFU47207.1"/>
    <property type="molecule type" value="Genomic_DNA"/>
</dbReference>
<proteinExistence type="predicted"/>
<comment type="catalytic activity">
    <reaction evidence="7">
        <text>L-seryl-[protein] + ATP = O-phospho-L-seryl-[protein] + ADP + H(+)</text>
        <dbReference type="Rhea" id="RHEA:17989"/>
        <dbReference type="Rhea" id="RHEA-COMP:9863"/>
        <dbReference type="Rhea" id="RHEA-COMP:11604"/>
        <dbReference type="ChEBI" id="CHEBI:15378"/>
        <dbReference type="ChEBI" id="CHEBI:29999"/>
        <dbReference type="ChEBI" id="CHEBI:30616"/>
        <dbReference type="ChEBI" id="CHEBI:83421"/>
        <dbReference type="ChEBI" id="CHEBI:456216"/>
        <dbReference type="EC" id="2.7.11.1"/>
    </reaction>
</comment>
<keyword evidence="5" id="KW-0472">Membrane</keyword>
<comment type="catalytic activity">
    <reaction evidence="6">
        <text>L-threonyl-[protein] + ATP = O-phospho-L-threonyl-[protein] + ADP + H(+)</text>
        <dbReference type="Rhea" id="RHEA:46608"/>
        <dbReference type="Rhea" id="RHEA-COMP:11060"/>
        <dbReference type="Rhea" id="RHEA-COMP:11605"/>
        <dbReference type="ChEBI" id="CHEBI:15378"/>
        <dbReference type="ChEBI" id="CHEBI:30013"/>
        <dbReference type="ChEBI" id="CHEBI:30616"/>
        <dbReference type="ChEBI" id="CHEBI:61977"/>
        <dbReference type="ChEBI" id="CHEBI:456216"/>
        <dbReference type="EC" id="2.7.11.1"/>
    </reaction>
</comment>
<dbReference type="FunFam" id="1.10.510.10:FF:000715">
    <property type="entry name" value="Serine/threonine-protein kinase PCRK2"/>
    <property type="match status" value="1"/>
</dbReference>
<keyword evidence="3" id="KW-0597">Phosphoprotein</keyword>
<gene>
    <name evidence="10" type="ORF">SVIM_LOCUS302682</name>
</gene>
<feature type="compositionally biased region" description="Low complexity" evidence="8">
    <location>
        <begin position="18"/>
        <end position="36"/>
    </location>
</feature>